<evidence type="ECO:0000256" key="4">
    <source>
        <dbReference type="SAM" id="MobiDB-lite"/>
    </source>
</evidence>
<dbReference type="GO" id="GO:0006004">
    <property type="term" value="P:fucose metabolic process"/>
    <property type="evidence" value="ECO:0007669"/>
    <property type="project" value="UniProtKB-KW"/>
</dbReference>
<dbReference type="PANTHER" id="PTHR36050">
    <property type="entry name" value="O-FUCOSYLTRANSFERASE 30"/>
    <property type="match status" value="1"/>
</dbReference>
<dbReference type="Gene3D" id="3.40.50.11350">
    <property type="match status" value="1"/>
</dbReference>
<evidence type="ECO:0000256" key="2">
    <source>
        <dbReference type="ARBA" id="ARBA00023253"/>
    </source>
</evidence>
<dbReference type="PANTHER" id="PTHR36050:SF1">
    <property type="entry name" value="O-FUCOSYLTRANSFERASE 30"/>
    <property type="match status" value="1"/>
</dbReference>
<dbReference type="GO" id="GO:0016740">
    <property type="term" value="F:transferase activity"/>
    <property type="evidence" value="ECO:0007669"/>
    <property type="project" value="UniProtKB-KW"/>
</dbReference>
<evidence type="ECO:0000313" key="7">
    <source>
        <dbReference type="Proteomes" id="UP000738359"/>
    </source>
</evidence>
<dbReference type="Pfam" id="PF10250">
    <property type="entry name" value="O-FucT"/>
    <property type="match status" value="1"/>
</dbReference>
<evidence type="ECO:0000256" key="3">
    <source>
        <dbReference type="ARBA" id="ARBA00023277"/>
    </source>
</evidence>
<evidence type="ECO:0000256" key="1">
    <source>
        <dbReference type="ARBA" id="ARBA00022679"/>
    </source>
</evidence>
<organism evidence="6 7">
    <name type="scientific">Mortierella alpina</name>
    <name type="common">Oleaginous fungus</name>
    <name type="synonym">Mortierella renispora</name>
    <dbReference type="NCBI Taxonomy" id="64518"/>
    <lineage>
        <taxon>Eukaryota</taxon>
        <taxon>Fungi</taxon>
        <taxon>Fungi incertae sedis</taxon>
        <taxon>Mucoromycota</taxon>
        <taxon>Mortierellomycotina</taxon>
        <taxon>Mortierellomycetes</taxon>
        <taxon>Mortierellales</taxon>
        <taxon>Mortierellaceae</taxon>
        <taxon>Mortierella</taxon>
    </lineage>
</organism>
<keyword evidence="1" id="KW-0808">Transferase</keyword>
<gene>
    <name evidence="6" type="ORF">BGZ70_007754</name>
</gene>
<evidence type="ECO:0000313" key="6">
    <source>
        <dbReference type="EMBL" id="KAF9962958.1"/>
    </source>
</evidence>
<protein>
    <submittedName>
        <fullName evidence="6">Uncharacterized protein</fullName>
    </submittedName>
</protein>
<feature type="signal peptide" evidence="5">
    <location>
        <begin position="1"/>
        <end position="22"/>
    </location>
</feature>
<feature type="region of interest" description="Disordered" evidence="4">
    <location>
        <begin position="39"/>
        <end position="61"/>
    </location>
</feature>
<keyword evidence="5" id="KW-0732">Signal</keyword>
<dbReference type="EMBL" id="JAAAHY010000509">
    <property type="protein sequence ID" value="KAF9962958.1"/>
    <property type="molecule type" value="Genomic_DNA"/>
</dbReference>
<proteinExistence type="predicted"/>
<dbReference type="OrthoDB" id="423313at2759"/>
<comment type="caution">
    <text evidence="6">The sequence shown here is derived from an EMBL/GenBank/DDBJ whole genome shotgun (WGS) entry which is preliminary data.</text>
</comment>
<name>A0A9P6J519_MORAP</name>
<keyword evidence="7" id="KW-1185">Reference proteome</keyword>
<evidence type="ECO:0000256" key="5">
    <source>
        <dbReference type="SAM" id="SignalP"/>
    </source>
</evidence>
<keyword evidence="3" id="KW-0119">Carbohydrate metabolism</keyword>
<sequence>MRPTRHHLLLALGFSLLTIVLAILYSLRHSALDSLLSSHVSASPKPSRPPPLTRPPAPKSRWDPTQKYLVYLPFEGISNQFYSLQNAATMAKRLNRTLVVPPITSNRHDRLGTNQPWSHYMDLEHMALHAGVQLVEWHAIKPIDTALRRIIKTGSRRSVPKAWRALAESLPCQIIRSYGHDYFVGEEDSIGADFAYQYLLNLKPVPVPGYSIADNVAYVAQFERGRNRWDVGWTEAGQYLRFLPRFASYVEDLISYRFGLLEDHIHPRPPVDLGTSILDKGYMAETFLSRKPPLKEYIAIHLRRGDIAIKCLNQTSMDCIVPLTEYKAHVDAILASLPEDSEKPHVVLVSDTQSEQEKSEIDSYGWYRLDHAKDANLLEAAKVLGPFSPALIDSAVLTGRGARWVVGSRKSTMSWLAAMRASSWFNRTIIYPRQPQPHHVSKRTAAKDLEDDSIATWDRDEHQYFDLMYLT</sequence>
<feature type="compositionally biased region" description="Pro residues" evidence="4">
    <location>
        <begin position="46"/>
        <end position="58"/>
    </location>
</feature>
<dbReference type="InterPro" id="IPR019378">
    <property type="entry name" value="GDP-Fuc_O-FucTrfase"/>
</dbReference>
<dbReference type="Proteomes" id="UP000738359">
    <property type="component" value="Unassembled WGS sequence"/>
</dbReference>
<dbReference type="AlphaFoldDB" id="A0A9P6J519"/>
<keyword evidence="2" id="KW-0294">Fucose metabolism</keyword>
<dbReference type="Gene3D" id="3.40.50.11340">
    <property type="match status" value="1"/>
</dbReference>
<feature type="chain" id="PRO_5040164635" evidence="5">
    <location>
        <begin position="23"/>
        <end position="471"/>
    </location>
</feature>
<reference evidence="6" key="1">
    <citation type="journal article" date="2020" name="Fungal Divers.">
        <title>Resolving the Mortierellaceae phylogeny through synthesis of multi-gene phylogenetics and phylogenomics.</title>
        <authorList>
            <person name="Vandepol N."/>
            <person name="Liber J."/>
            <person name="Desiro A."/>
            <person name="Na H."/>
            <person name="Kennedy M."/>
            <person name="Barry K."/>
            <person name="Grigoriev I.V."/>
            <person name="Miller A.N."/>
            <person name="O'Donnell K."/>
            <person name="Stajich J.E."/>
            <person name="Bonito G."/>
        </authorList>
    </citation>
    <scope>NUCLEOTIDE SEQUENCE</scope>
    <source>
        <strain evidence="6">CK1249</strain>
    </source>
</reference>
<accession>A0A9P6J519</accession>